<evidence type="ECO:0000259" key="9">
    <source>
        <dbReference type="PROSITE" id="PS50109"/>
    </source>
</evidence>
<proteinExistence type="predicted"/>
<evidence type="ECO:0000313" key="13">
    <source>
        <dbReference type="Proteomes" id="UP000004931"/>
    </source>
</evidence>
<dbReference type="PROSITE" id="PS50110">
    <property type="entry name" value="RESPONSE_REGULATORY"/>
    <property type="match status" value="1"/>
</dbReference>
<protein>
    <recommendedName>
        <fullName evidence="2">histidine kinase</fullName>
        <ecNumber evidence="2">2.7.13.3</ecNumber>
    </recommendedName>
</protein>
<dbReference type="STRING" id="247633.GP2143_03348"/>
<keyword evidence="13" id="KW-1185">Reference proteome</keyword>
<evidence type="ECO:0000256" key="5">
    <source>
        <dbReference type="ARBA" id="ARBA00022777"/>
    </source>
</evidence>
<feature type="domain" description="Response regulatory" evidence="10">
    <location>
        <begin position="613"/>
        <end position="730"/>
    </location>
</feature>
<dbReference type="NCBIfam" id="TIGR00229">
    <property type="entry name" value="sensory_box"/>
    <property type="match status" value="1"/>
</dbReference>
<evidence type="ECO:0000256" key="6">
    <source>
        <dbReference type="ARBA" id="ARBA00023012"/>
    </source>
</evidence>
<dbReference type="InterPro" id="IPR003594">
    <property type="entry name" value="HATPase_dom"/>
</dbReference>
<dbReference type="Gene3D" id="1.20.120.160">
    <property type="entry name" value="HPT domain"/>
    <property type="match status" value="1"/>
</dbReference>
<organism evidence="12 13">
    <name type="scientific">marine gamma proteobacterium HTCC2143</name>
    <dbReference type="NCBI Taxonomy" id="247633"/>
    <lineage>
        <taxon>Bacteria</taxon>
        <taxon>Pseudomonadati</taxon>
        <taxon>Pseudomonadota</taxon>
        <taxon>Gammaproteobacteria</taxon>
        <taxon>Cellvibrionales</taxon>
        <taxon>Spongiibacteraceae</taxon>
        <taxon>BD1-7 clade</taxon>
    </lineage>
</organism>
<keyword evidence="5 12" id="KW-0418">Kinase</keyword>
<dbReference type="InterPro" id="IPR036641">
    <property type="entry name" value="HPT_dom_sf"/>
</dbReference>
<dbReference type="InterPro" id="IPR000014">
    <property type="entry name" value="PAS"/>
</dbReference>
<feature type="transmembrane region" description="Helical" evidence="8">
    <location>
        <begin position="190"/>
        <end position="209"/>
    </location>
</feature>
<dbReference type="InterPro" id="IPR005467">
    <property type="entry name" value="His_kinase_dom"/>
</dbReference>
<dbReference type="Gene3D" id="1.10.287.130">
    <property type="match status" value="1"/>
</dbReference>
<dbReference type="Pfam" id="PF00512">
    <property type="entry name" value="HisKA"/>
    <property type="match status" value="1"/>
</dbReference>
<dbReference type="Pfam" id="PF13426">
    <property type="entry name" value="PAS_9"/>
    <property type="match status" value="1"/>
</dbReference>
<dbReference type="InterPro" id="IPR036097">
    <property type="entry name" value="HisK_dim/P_sf"/>
</dbReference>
<keyword evidence="8" id="KW-0812">Transmembrane</keyword>
<dbReference type="OrthoDB" id="6187449at2"/>
<dbReference type="eggNOG" id="COG2205">
    <property type="taxonomic scope" value="Bacteria"/>
</dbReference>
<reference evidence="12 13" key="1">
    <citation type="journal article" date="2010" name="J. Bacteriol.">
        <title>Genome sequence of the oligotrophic marine Gammaproteobacterium HTCC2143, isolated from the Oregon Coast.</title>
        <authorList>
            <person name="Oh H.M."/>
            <person name="Kang I."/>
            <person name="Ferriera S."/>
            <person name="Giovannoni S.J."/>
            <person name="Cho J.C."/>
        </authorList>
    </citation>
    <scope>NUCLEOTIDE SEQUENCE [LARGE SCALE GENOMIC DNA]</scope>
    <source>
        <strain evidence="12 13">HTCC2143</strain>
    </source>
</reference>
<dbReference type="InterPro" id="IPR035965">
    <property type="entry name" value="PAS-like_dom_sf"/>
</dbReference>
<dbReference type="SMART" id="SM00448">
    <property type="entry name" value="REC"/>
    <property type="match status" value="1"/>
</dbReference>
<gene>
    <name evidence="12" type="ORF">GP2143_03348</name>
</gene>
<dbReference type="SUPFAM" id="SSF52172">
    <property type="entry name" value="CheY-like"/>
    <property type="match status" value="1"/>
</dbReference>
<dbReference type="SMART" id="SM00387">
    <property type="entry name" value="HATPase_c"/>
    <property type="match status" value="1"/>
</dbReference>
<dbReference type="Pfam" id="PF00072">
    <property type="entry name" value="Response_reg"/>
    <property type="match status" value="1"/>
</dbReference>
<dbReference type="CDD" id="cd16922">
    <property type="entry name" value="HATPase_EvgS-ArcB-TorS-like"/>
    <property type="match status" value="1"/>
</dbReference>
<dbReference type="SUPFAM" id="SSF47384">
    <property type="entry name" value="Homodimeric domain of signal transducing histidine kinase"/>
    <property type="match status" value="1"/>
</dbReference>
<dbReference type="Proteomes" id="UP000004931">
    <property type="component" value="Unassembled WGS sequence"/>
</dbReference>
<keyword evidence="8" id="KW-0472">Membrane</keyword>
<dbReference type="InterPro" id="IPR011006">
    <property type="entry name" value="CheY-like_superfamily"/>
</dbReference>
<keyword evidence="3 7" id="KW-0597">Phosphoprotein</keyword>
<dbReference type="PRINTS" id="PR00344">
    <property type="entry name" value="BCTRLSENSOR"/>
</dbReference>
<accession>A0YD21</accession>
<dbReference type="SUPFAM" id="SSF47226">
    <property type="entry name" value="Histidine-containing phosphotransfer domain, HPT domain"/>
    <property type="match status" value="1"/>
</dbReference>
<feature type="transmembrane region" description="Helical" evidence="8">
    <location>
        <begin position="27"/>
        <end position="45"/>
    </location>
</feature>
<dbReference type="Gene3D" id="3.40.50.2300">
    <property type="match status" value="1"/>
</dbReference>
<keyword evidence="6" id="KW-0902">Two-component regulatory system</keyword>
<evidence type="ECO:0000259" key="11">
    <source>
        <dbReference type="PROSITE" id="PS50112"/>
    </source>
</evidence>
<dbReference type="EMBL" id="AAVT01000004">
    <property type="protein sequence ID" value="EAW31124.1"/>
    <property type="molecule type" value="Genomic_DNA"/>
</dbReference>
<dbReference type="SUPFAM" id="SSF55785">
    <property type="entry name" value="PYP-like sensor domain (PAS domain)"/>
    <property type="match status" value="1"/>
</dbReference>
<dbReference type="AlphaFoldDB" id="A0YD21"/>
<evidence type="ECO:0000256" key="4">
    <source>
        <dbReference type="ARBA" id="ARBA00022679"/>
    </source>
</evidence>
<dbReference type="PANTHER" id="PTHR43047">
    <property type="entry name" value="TWO-COMPONENT HISTIDINE PROTEIN KINASE"/>
    <property type="match status" value="1"/>
</dbReference>
<sequence>MFLTPFKDINLLSPPAASHSGTRPRRAFLLLAGLVILLLIGLSAYNAGREIRSLVSASSDNIQWSLAQAEVEFHEYENQIAAGPIDLAMLRNRFQIFHSRINSIEQANVYADLRDADVEALLTEIMIFVDASMVIFEADDAVLRDSLPQLQTLSNNAHPVVRSLFNSAVEAFANTADLQRSAVTDAMAQLAVAVGILIGSLALAAFYFYRLNSLMVKRDWKRHHTETRMKTVIGTSLDGVIISDFHGKILEFNPAAEAIFGYRAEDVRGKDIGQIIVPDHLLDLHNAGMQRMRAKGEKRVVGKGRVQLEASRSSGEIFPIELAIQSAVTDDGEIFIAFLRDISVRMANQAELVAARDKAMAGEKLKTDFLATMSHEIRTPLNGLLGNMNLLRDTQLSPDQDRHIGYMETSGRLLMSQISDVLDIARYDAGKLSTKSEPMDISALIQDIIDSQRSAVSLSETALKWRWEGAPVNWINSDHDRLQHVMINLIGNAVKFTQRGTIWVTLQVEVQGASVYLHIDVKDTGRGIPEELAAHIFDDFVTGNTAYDRDVGGTGLGLSIVKRFVAALNGTIEVTSVLGKGSTFTVKMPITQAQEPNPVERPTLQFKKTEALKILLVEDNEINRIVARQMLETDGHTVTVATDGQESVAHANATAFDLILMDISMPVMDGRAATLAIRQSGGASSNSPIIALTANAIAVEQEGFITGGMDGVLTKPFSREALRLLLADQREKFVASTESLVDQTLIAETRQSIGEGSFINLRKDFVSEVDDFIRWAGSDVPIDYLVIADRSHKVAGSAAVFGAVMLRISLQEIEVAAHKGDHQEIIRIVSNLNVLWTNTKAAIMETAV</sequence>
<feature type="modified residue" description="4-aspartylphosphate" evidence="7">
    <location>
        <position position="662"/>
    </location>
</feature>
<evidence type="ECO:0000256" key="8">
    <source>
        <dbReference type="SAM" id="Phobius"/>
    </source>
</evidence>
<dbReference type="CDD" id="cd00130">
    <property type="entry name" value="PAS"/>
    <property type="match status" value="1"/>
</dbReference>
<dbReference type="InterPro" id="IPR003661">
    <property type="entry name" value="HisK_dim/P_dom"/>
</dbReference>
<feature type="domain" description="Histidine kinase" evidence="9">
    <location>
        <begin position="372"/>
        <end position="592"/>
    </location>
</feature>
<dbReference type="PROSITE" id="PS50109">
    <property type="entry name" value="HIS_KIN"/>
    <property type="match status" value="1"/>
</dbReference>
<dbReference type="FunFam" id="3.30.565.10:FF:000010">
    <property type="entry name" value="Sensor histidine kinase RcsC"/>
    <property type="match status" value="1"/>
</dbReference>
<name>A0YD21_9GAMM</name>
<comment type="caution">
    <text evidence="12">The sequence shown here is derived from an EMBL/GenBank/DDBJ whole genome shotgun (WGS) entry which is preliminary data.</text>
</comment>
<comment type="catalytic activity">
    <reaction evidence="1">
        <text>ATP + protein L-histidine = ADP + protein N-phospho-L-histidine.</text>
        <dbReference type="EC" id="2.7.13.3"/>
    </reaction>
</comment>
<evidence type="ECO:0000256" key="2">
    <source>
        <dbReference type="ARBA" id="ARBA00012438"/>
    </source>
</evidence>
<dbReference type="CDD" id="cd17546">
    <property type="entry name" value="REC_hyHK_CKI1_RcsC-like"/>
    <property type="match status" value="1"/>
</dbReference>
<dbReference type="Pfam" id="PF02518">
    <property type="entry name" value="HATPase_c"/>
    <property type="match status" value="1"/>
</dbReference>
<evidence type="ECO:0000259" key="10">
    <source>
        <dbReference type="PROSITE" id="PS50110"/>
    </source>
</evidence>
<evidence type="ECO:0000256" key="7">
    <source>
        <dbReference type="PROSITE-ProRule" id="PRU00169"/>
    </source>
</evidence>
<dbReference type="GO" id="GO:0000155">
    <property type="term" value="F:phosphorelay sensor kinase activity"/>
    <property type="evidence" value="ECO:0007669"/>
    <property type="project" value="InterPro"/>
</dbReference>
<dbReference type="InterPro" id="IPR036890">
    <property type="entry name" value="HATPase_C_sf"/>
</dbReference>
<dbReference type="CDD" id="cd00082">
    <property type="entry name" value="HisKA"/>
    <property type="match status" value="1"/>
</dbReference>
<evidence type="ECO:0000256" key="1">
    <source>
        <dbReference type="ARBA" id="ARBA00000085"/>
    </source>
</evidence>
<keyword evidence="4" id="KW-0808">Transferase</keyword>
<evidence type="ECO:0000256" key="3">
    <source>
        <dbReference type="ARBA" id="ARBA00022553"/>
    </source>
</evidence>
<dbReference type="InterPro" id="IPR001789">
    <property type="entry name" value="Sig_transdc_resp-reg_receiver"/>
</dbReference>
<dbReference type="SUPFAM" id="SSF55874">
    <property type="entry name" value="ATPase domain of HSP90 chaperone/DNA topoisomerase II/histidine kinase"/>
    <property type="match status" value="1"/>
</dbReference>
<dbReference type="EC" id="2.7.13.3" evidence="2"/>
<evidence type="ECO:0000313" key="12">
    <source>
        <dbReference type="EMBL" id="EAW31124.1"/>
    </source>
</evidence>
<dbReference type="SMART" id="SM00388">
    <property type="entry name" value="HisKA"/>
    <property type="match status" value="1"/>
</dbReference>
<dbReference type="eggNOG" id="COG0784">
    <property type="taxonomic scope" value="Bacteria"/>
</dbReference>
<dbReference type="Gene3D" id="3.30.450.20">
    <property type="entry name" value="PAS domain"/>
    <property type="match status" value="1"/>
</dbReference>
<feature type="domain" description="PAS" evidence="11">
    <location>
        <begin position="225"/>
        <end position="296"/>
    </location>
</feature>
<dbReference type="Gene3D" id="3.30.565.10">
    <property type="entry name" value="Histidine kinase-like ATPase, C-terminal domain"/>
    <property type="match status" value="1"/>
</dbReference>
<keyword evidence="8" id="KW-1133">Transmembrane helix</keyword>
<dbReference type="SMART" id="SM00091">
    <property type="entry name" value="PAS"/>
    <property type="match status" value="1"/>
</dbReference>
<dbReference type="InterPro" id="IPR004358">
    <property type="entry name" value="Sig_transdc_His_kin-like_C"/>
</dbReference>
<dbReference type="PANTHER" id="PTHR43047:SF64">
    <property type="entry name" value="HISTIDINE KINASE CONTAINING CHEY-HOMOLOGOUS RECEIVER DOMAIN AND PAS DOMAIN-RELATED"/>
    <property type="match status" value="1"/>
</dbReference>
<dbReference type="PROSITE" id="PS50112">
    <property type="entry name" value="PAS"/>
    <property type="match status" value="1"/>
</dbReference>